<protein>
    <submittedName>
        <fullName evidence="11">GMC oxidoreductase</fullName>
    </submittedName>
</protein>
<dbReference type="InterPro" id="IPR036188">
    <property type="entry name" value="FAD/NAD-bd_sf"/>
</dbReference>
<evidence type="ECO:0000259" key="10">
    <source>
        <dbReference type="PROSITE" id="PS00623"/>
    </source>
</evidence>
<comment type="cofactor">
    <cofactor evidence="1 8">
        <name>FAD</name>
        <dbReference type="ChEBI" id="CHEBI:57692"/>
    </cofactor>
</comment>
<dbReference type="InterPro" id="IPR007867">
    <property type="entry name" value="GMC_OxRtase_C"/>
</dbReference>
<dbReference type="InParanoid" id="A0A165J878"/>
<organism evidence="11 12">
    <name type="scientific">Calocera cornea HHB12733</name>
    <dbReference type="NCBI Taxonomy" id="1353952"/>
    <lineage>
        <taxon>Eukaryota</taxon>
        <taxon>Fungi</taxon>
        <taxon>Dikarya</taxon>
        <taxon>Basidiomycota</taxon>
        <taxon>Agaricomycotina</taxon>
        <taxon>Dacrymycetes</taxon>
        <taxon>Dacrymycetales</taxon>
        <taxon>Dacrymycetaceae</taxon>
        <taxon>Calocera</taxon>
    </lineage>
</organism>
<feature type="binding site" evidence="8">
    <location>
        <position position="247"/>
    </location>
    <ligand>
        <name>FAD</name>
        <dbReference type="ChEBI" id="CHEBI:57692"/>
    </ligand>
</feature>
<evidence type="ECO:0000313" key="11">
    <source>
        <dbReference type="EMBL" id="KZT61502.1"/>
    </source>
</evidence>
<keyword evidence="4" id="KW-0732">Signal</keyword>
<dbReference type="Gene3D" id="3.50.50.60">
    <property type="entry name" value="FAD/NAD(P)-binding domain"/>
    <property type="match status" value="1"/>
</dbReference>
<keyword evidence="6" id="KW-0560">Oxidoreductase</keyword>
<feature type="domain" description="Glucose-methanol-choline oxidoreductase N-terminal" evidence="10">
    <location>
        <begin position="96"/>
        <end position="119"/>
    </location>
</feature>
<feature type="active site" description="Proton acceptor" evidence="7">
    <location>
        <position position="588"/>
    </location>
</feature>
<evidence type="ECO:0000256" key="9">
    <source>
        <dbReference type="RuleBase" id="RU003968"/>
    </source>
</evidence>
<evidence type="ECO:0000256" key="8">
    <source>
        <dbReference type="PIRSR" id="PIRSR000137-2"/>
    </source>
</evidence>
<sequence>MSNPTYFATLGDVVGNAFDYIICGGGAAGLTLAARLSEDPQVSVLVLDAGRANLDDPAILVPAQYYRQVFDERYDWSFTTVPQKHCNNKSFMWARGKSLGGSSAMNFFVYSRPAAEDIDAWEELGNPGWNWSNHLKYMKRSEKFTPPSPIQTEVFRQTYEPEYHGDKGELQVGFPILITDYEVPFQEAFNSLGVPTAKEPLGGNNYGTGMAANTIDPTTKTRSYAVTAYYLPNKERTNLKVLLGAHVNKLVFKSPVKDDLLTAEGVEFSCEGGVHVVQANREVILSAGGIKSPQILELSGIGDPAVLTPLGIDCVVPLPGVGNGVQEHVICPVSFELHHKDGGYNTLDILRNPAVAEAEMKRFEKQEGIHTLGLSNFTFASLQQTSHAAQDLIDAVSLKLDRDHTEGRISDALWDQYKIQLRVLRSEKSVDLEWMILPTIGTRGTVPEDGKAYLTIVIGLNHPFSRGSIHIASTDPQQQPLCDPHYLENDFDMQLLVEGFKFARKLTETEALKSIIAGEIDPGSEAQTEEQIRAHIIDELSTTFHTCGACSMLPREKGGVVDPALKVYGTTNVRVVDLSIVPLHIAAHTQATVYGIAEQAADLILGKI</sequence>
<dbReference type="InterPro" id="IPR000172">
    <property type="entry name" value="GMC_OxRdtase_N"/>
</dbReference>
<evidence type="ECO:0000256" key="1">
    <source>
        <dbReference type="ARBA" id="ARBA00001974"/>
    </source>
</evidence>
<name>A0A165J878_9BASI</name>
<dbReference type="EMBL" id="KV423922">
    <property type="protein sequence ID" value="KZT61502.1"/>
    <property type="molecule type" value="Genomic_DNA"/>
</dbReference>
<accession>A0A165J878</accession>
<evidence type="ECO:0000313" key="12">
    <source>
        <dbReference type="Proteomes" id="UP000076842"/>
    </source>
</evidence>
<evidence type="ECO:0000256" key="2">
    <source>
        <dbReference type="ARBA" id="ARBA00010790"/>
    </source>
</evidence>
<dbReference type="Pfam" id="PF00732">
    <property type="entry name" value="GMC_oxred_N"/>
    <property type="match status" value="1"/>
</dbReference>
<evidence type="ECO:0000256" key="3">
    <source>
        <dbReference type="ARBA" id="ARBA00022630"/>
    </source>
</evidence>
<keyword evidence="12" id="KW-1185">Reference proteome</keyword>
<dbReference type="GO" id="GO:0050660">
    <property type="term" value="F:flavin adenine dinucleotide binding"/>
    <property type="evidence" value="ECO:0007669"/>
    <property type="project" value="InterPro"/>
</dbReference>
<feature type="binding site" evidence="8">
    <location>
        <begin position="106"/>
        <end position="109"/>
    </location>
    <ligand>
        <name>FAD</name>
        <dbReference type="ChEBI" id="CHEBI:57692"/>
    </ligand>
</feature>
<dbReference type="PANTHER" id="PTHR11552">
    <property type="entry name" value="GLUCOSE-METHANOL-CHOLINE GMC OXIDOREDUCTASE"/>
    <property type="match status" value="1"/>
</dbReference>
<reference evidence="11 12" key="1">
    <citation type="journal article" date="2016" name="Mol. Biol. Evol.">
        <title>Comparative Genomics of Early-Diverging Mushroom-Forming Fungi Provides Insights into the Origins of Lignocellulose Decay Capabilities.</title>
        <authorList>
            <person name="Nagy L.G."/>
            <person name="Riley R."/>
            <person name="Tritt A."/>
            <person name="Adam C."/>
            <person name="Daum C."/>
            <person name="Floudas D."/>
            <person name="Sun H."/>
            <person name="Yadav J.S."/>
            <person name="Pangilinan J."/>
            <person name="Larsson K.H."/>
            <person name="Matsuura K."/>
            <person name="Barry K."/>
            <person name="Labutti K."/>
            <person name="Kuo R."/>
            <person name="Ohm R.A."/>
            <person name="Bhattacharya S.S."/>
            <person name="Shirouzu T."/>
            <person name="Yoshinaga Y."/>
            <person name="Martin F.M."/>
            <person name="Grigoriev I.V."/>
            <person name="Hibbett D.S."/>
        </authorList>
    </citation>
    <scope>NUCLEOTIDE SEQUENCE [LARGE SCALE GENOMIC DNA]</scope>
    <source>
        <strain evidence="11 12">HHB12733</strain>
    </source>
</reference>
<keyword evidence="3 9" id="KW-0285">Flavoprotein</keyword>
<comment type="similarity">
    <text evidence="2 9">Belongs to the GMC oxidoreductase family.</text>
</comment>
<evidence type="ECO:0000256" key="5">
    <source>
        <dbReference type="ARBA" id="ARBA00022827"/>
    </source>
</evidence>
<feature type="active site" description="Proton donor" evidence="7">
    <location>
        <position position="545"/>
    </location>
</feature>
<dbReference type="InterPro" id="IPR012132">
    <property type="entry name" value="GMC_OxRdtase"/>
</dbReference>
<dbReference type="Proteomes" id="UP000076842">
    <property type="component" value="Unassembled WGS sequence"/>
</dbReference>
<dbReference type="STRING" id="1353952.A0A165J878"/>
<proteinExistence type="inferred from homology"/>
<dbReference type="PROSITE" id="PS00623">
    <property type="entry name" value="GMC_OXRED_1"/>
    <property type="match status" value="1"/>
</dbReference>
<evidence type="ECO:0000256" key="7">
    <source>
        <dbReference type="PIRSR" id="PIRSR000137-1"/>
    </source>
</evidence>
<keyword evidence="5 8" id="KW-0274">FAD</keyword>
<dbReference type="Gene3D" id="3.30.560.10">
    <property type="entry name" value="Glucose Oxidase, domain 3"/>
    <property type="match status" value="1"/>
</dbReference>
<gene>
    <name evidence="11" type="ORF">CALCODRAFT_363484</name>
</gene>
<dbReference type="Pfam" id="PF05199">
    <property type="entry name" value="GMC_oxred_C"/>
    <property type="match status" value="1"/>
</dbReference>
<dbReference type="AlphaFoldDB" id="A0A165J878"/>
<evidence type="ECO:0000256" key="4">
    <source>
        <dbReference type="ARBA" id="ARBA00022729"/>
    </source>
</evidence>
<dbReference type="SUPFAM" id="SSF54373">
    <property type="entry name" value="FAD-linked reductases, C-terminal domain"/>
    <property type="match status" value="1"/>
</dbReference>
<dbReference type="OrthoDB" id="269227at2759"/>
<dbReference type="GO" id="GO:0016614">
    <property type="term" value="F:oxidoreductase activity, acting on CH-OH group of donors"/>
    <property type="evidence" value="ECO:0007669"/>
    <property type="project" value="InterPro"/>
</dbReference>
<dbReference type="PIRSF" id="PIRSF000137">
    <property type="entry name" value="Alcohol_oxidase"/>
    <property type="match status" value="1"/>
</dbReference>
<evidence type="ECO:0000256" key="6">
    <source>
        <dbReference type="ARBA" id="ARBA00023002"/>
    </source>
</evidence>
<dbReference type="SUPFAM" id="SSF51905">
    <property type="entry name" value="FAD/NAD(P)-binding domain"/>
    <property type="match status" value="1"/>
</dbReference>
<dbReference type="PANTHER" id="PTHR11552:SF201">
    <property type="entry name" value="GLUCOSE-METHANOL-CHOLINE OXIDOREDUCTASE N-TERMINAL DOMAIN-CONTAINING PROTEIN"/>
    <property type="match status" value="1"/>
</dbReference>